<keyword evidence="3" id="KW-0408">Iron</keyword>
<dbReference type="EMBL" id="JAPFFK010000014">
    <property type="protein sequence ID" value="KAJ6718534.1"/>
    <property type="molecule type" value="Genomic_DNA"/>
</dbReference>
<dbReference type="OrthoDB" id="204405at2759"/>
<keyword evidence="4" id="KW-0411">Iron-sulfur</keyword>
<dbReference type="InterPro" id="IPR050157">
    <property type="entry name" value="PSI_iron-sulfur_center"/>
</dbReference>
<keyword evidence="7" id="KW-1185">Reference proteome</keyword>
<comment type="caution">
    <text evidence="6">The sequence shown here is derived from an EMBL/GenBank/DDBJ whole genome shotgun (WGS) entry which is preliminary data.</text>
</comment>
<dbReference type="GO" id="GO:0046872">
    <property type="term" value="F:metal ion binding"/>
    <property type="evidence" value="ECO:0007669"/>
    <property type="project" value="UniProtKB-KW"/>
</dbReference>
<dbReference type="PROSITE" id="PS00198">
    <property type="entry name" value="4FE4S_FER_1"/>
    <property type="match status" value="1"/>
</dbReference>
<dbReference type="GO" id="GO:0051539">
    <property type="term" value="F:4 iron, 4 sulfur cluster binding"/>
    <property type="evidence" value="ECO:0007669"/>
    <property type="project" value="UniProtKB-KW"/>
</dbReference>
<keyword evidence="2" id="KW-0479">Metal-binding</keyword>
<evidence type="ECO:0000313" key="7">
    <source>
        <dbReference type="Proteomes" id="UP001151532"/>
    </source>
</evidence>
<dbReference type="Pfam" id="PF12617">
    <property type="entry name" value="LdpA_C"/>
    <property type="match status" value="2"/>
</dbReference>
<evidence type="ECO:0000256" key="4">
    <source>
        <dbReference type="ARBA" id="ARBA00023014"/>
    </source>
</evidence>
<dbReference type="InterPro" id="IPR057431">
    <property type="entry name" value="LdpA_Fe-S-bd"/>
</dbReference>
<evidence type="ECO:0000256" key="3">
    <source>
        <dbReference type="ARBA" id="ARBA00023004"/>
    </source>
</evidence>
<evidence type="ECO:0000256" key="1">
    <source>
        <dbReference type="ARBA" id="ARBA00022485"/>
    </source>
</evidence>
<keyword evidence="6" id="KW-0547">Nucleotide-binding</keyword>
<dbReference type="SUPFAM" id="SSF54862">
    <property type="entry name" value="4Fe-4S ferredoxins"/>
    <property type="match status" value="1"/>
</dbReference>
<dbReference type="PROSITE" id="PS51379">
    <property type="entry name" value="4FE4S_FER_2"/>
    <property type="match status" value="2"/>
</dbReference>
<evidence type="ECO:0000313" key="6">
    <source>
        <dbReference type="EMBL" id="KAJ6718534.1"/>
    </source>
</evidence>
<reference evidence="6" key="1">
    <citation type="submission" date="2022-11" db="EMBL/GenBank/DDBJ databases">
        <authorList>
            <person name="Hyden B.L."/>
            <person name="Feng K."/>
            <person name="Yates T."/>
            <person name="Jawdy S."/>
            <person name="Smart L.B."/>
            <person name="Muchero W."/>
        </authorList>
    </citation>
    <scope>NUCLEOTIDE SEQUENCE</scope>
    <source>
        <tissue evidence="6">Shoot tip</tissue>
    </source>
</reference>
<feature type="domain" description="4Fe-4S ferredoxin-type" evidence="5">
    <location>
        <begin position="178"/>
        <end position="206"/>
    </location>
</feature>
<organism evidence="6 7">
    <name type="scientific">Salix purpurea</name>
    <name type="common">Purple osier willow</name>
    <dbReference type="NCBI Taxonomy" id="77065"/>
    <lineage>
        <taxon>Eukaryota</taxon>
        <taxon>Viridiplantae</taxon>
        <taxon>Streptophyta</taxon>
        <taxon>Embryophyta</taxon>
        <taxon>Tracheophyta</taxon>
        <taxon>Spermatophyta</taxon>
        <taxon>Magnoliopsida</taxon>
        <taxon>eudicotyledons</taxon>
        <taxon>Gunneridae</taxon>
        <taxon>Pentapetalae</taxon>
        <taxon>rosids</taxon>
        <taxon>fabids</taxon>
        <taxon>Malpighiales</taxon>
        <taxon>Salicaceae</taxon>
        <taxon>Saliceae</taxon>
        <taxon>Salix</taxon>
    </lineage>
</organism>
<dbReference type="PANTHER" id="PTHR24960:SF79">
    <property type="entry name" value="PHOTOSYSTEM I IRON-SULFUR CENTER"/>
    <property type="match status" value="1"/>
</dbReference>
<evidence type="ECO:0000256" key="2">
    <source>
        <dbReference type="ARBA" id="ARBA00022723"/>
    </source>
</evidence>
<keyword evidence="6" id="KW-0067">ATP-binding</keyword>
<dbReference type="Pfam" id="PF25160">
    <property type="entry name" value="LdpA_Fe-S-bd"/>
    <property type="match status" value="1"/>
</dbReference>
<dbReference type="Gene3D" id="3.30.70.3270">
    <property type="match status" value="1"/>
</dbReference>
<evidence type="ECO:0000259" key="5">
    <source>
        <dbReference type="PROSITE" id="PS51379"/>
    </source>
</evidence>
<keyword evidence="1" id="KW-0004">4Fe-4S</keyword>
<dbReference type="PANTHER" id="PTHR24960">
    <property type="entry name" value="PHOTOSYSTEM I IRON-SULFUR CENTER-RELATED"/>
    <property type="match status" value="1"/>
</dbReference>
<reference evidence="6" key="2">
    <citation type="journal article" date="2023" name="Int. J. Mol. Sci.">
        <title>De Novo Assembly and Annotation of 11 Diverse Shrub Willow (Salix) Genomes Reveals Novel Gene Organization in Sex-Linked Regions.</title>
        <authorList>
            <person name="Hyden B."/>
            <person name="Feng K."/>
            <person name="Yates T.B."/>
            <person name="Jawdy S."/>
            <person name="Cereghino C."/>
            <person name="Smart L.B."/>
            <person name="Muchero W."/>
        </authorList>
    </citation>
    <scope>NUCLEOTIDE SEQUENCE</scope>
    <source>
        <tissue evidence="6">Shoot tip</tissue>
    </source>
</reference>
<dbReference type="Proteomes" id="UP001151532">
    <property type="component" value="Chromosome 10"/>
</dbReference>
<accession>A0A9Q0TVG6</accession>
<dbReference type="AlphaFoldDB" id="A0A9Q0TVG6"/>
<name>A0A9Q0TVG6_SALPP</name>
<dbReference type="GO" id="GO:0005524">
    <property type="term" value="F:ATP binding"/>
    <property type="evidence" value="ECO:0007669"/>
    <property type="project" value="UniProtKB-KW"/>
</dbReference>
<proteinExistence type="predicted"/>
<protein>
    <submittedName>
        <fullName evidence="6">ATP-BINDING CASSETTE SUB-FAMILY E MEMBER 1</fullName>
    </submittedName>
</protein>
<dbReference type="InterPro" id="IPR017896">
    <property type="entry name" value="4Fe4S_Fe-S-bd"/>
</dbReference>
<dbReference type="InterPro" id="IPR017900">
    <property type="entry name" value="4Fe4S_Fe_S_CS"/>
</dbReference>
<sequence>MASCFSINATALPQHHHGKVNYRSNKKCLGSVRNLVKTTGVASVVSAPQESLQKGNWVKLICGASFEDVVDIRNLSLVYTLAGVDCIDCAADASVVNAVNEGIEAAREIVYLRKPWVMISVNDDEDLHFRKAEFDPEECPLDCSRPCETICPASAISLHQHQSTTEFSHGTETLNLLKGGVINERCYGCGRCSPVCPYDKIRMALYTRDAAVTAELLKRKDVDAIEIHTSGRQTAPFEGLWDDLRNSTGYLKLVAVSLPYSGDSTISSMNTMYAMMEPHLPCLNLWQLDGRPMSGDIGRGATRESIAFAARLAAVEDKPHGLCRFTLLCIFCSHLWLILCRSHFPLNHTSEVCISPLYDVGFFQLAGGTNAHTVEGLKKKGLFQTTLVAENSKDNRSMPPSTASSHALIGGIAYGGYARKVSIYFLLVSLPFLKMLT</sequence>
<gene>
    <name evidence="6" type="ORF">OIU79_006421</name>
</gene>
<feature type="domain" description="4Fe-4S ferredoxin-type" evidence="5">
    <location>
        <begin position="130"/>
        <end position="161"/>
    </location>
</feature>
<dbReference type="InterPro" id="IPR021039">
    <property type="entry name" value="Fe-S-bd_prot_LdpA_C"/>
</dbReference>